<evidence type="ECO:0000259" key="4">
    <source>
        <dbReference type="Pfam" id="PF05368"/>
    </source>
</evidence>
<accession>A0A8H3CNR0</accession>
<evidence type="ECO:0000256" key="2">
    <source>
        <dbReference type="ARBA" id="ARBA00022857"/>
    </source>
</evidence>
<dbReference type="GO" id="GO:0005634">
    <property type="term" value="C:nucleus"/>
    <property type="evidence" value="ECO:0007669"/>
    <property type="project" value="TreeGrafter"/>
</dbReference>
<dbReference type="GO" id="GO:0016491">
    <property type="term" value="F:oxidoreductase activity"/>
    <property type="evidence" value="ECO:0007669"/>
    <property type="project" value="UniProtKB-KW"/>
</dbReference>
<dbReference type="SUPFAM" id="SSF51735">
    <property type="entry name" value="NAD(P)-binding Rossmann-fold domains"/>
    <property type="match status" value="1"/>
</dbReference>
<evidence type="ECO:0000256" key="1">
    <source>
        <dbReference type="ARBA" id="ARBA00006328"/>
    </source>
</evidence>
<keyword evidence="3" id="KW-0560">Oxidoreductase</keyword>
<evidence type="ECO:0000313" key="6">
    <source>
        <dbReference type="Proteomes" id="UP000663840"/>
    </source>
</evidence>
<feature type="domain" description="NmrA-like" evidence="4">
    <location>
        <begin position="8"/>
        <end position="275"/>
    </location>
</feature>
<organism evidence="5 6">
    <name type="scientific">Rhizoctonia solani</name>
    <dbReference type="NCBI Taxonomy" id="456999"/>
    <lineage>
        <taxon>Eukaryota</taxon>
        <taxon>Fungi</taxon>
        <taxon>Dikarya</taxon>
        <taxon>Basidiomycota</taxon>
        <taxon>Agaricomycotina</taxon>
        <taxon>Agaricomycetes</taxon>
        <taxon>Cantharellales</taxon>
        <taxon>Ceratobasidiaceae</taxon>
        <taxon>Rhizoctonia</taxon>
    </lineage>
</organism>
<dbReference type="EMBL" id="CAJMWR010004128">
    <property type="protein sequence ID" value="CAE6485436.1"/>
    <property type="molecule type" value="Genomic_DNA"/>
</dbReference>
<dbReference type="InterPro" id="IPR051164">
    <property type="entry name" value="NmrA-like_oxidored"/>
</dbReference>
<dbReference type="PANTHER" id="PTHR42748:SF30">
    <property type="entry name" value="NMRA-LIKE DOMAIN-CONTAINING PROTEIN"/>
    <property type="match status" value="1"/>
</dbReference>
<dbReference type="PANTHER" id="PTHR42748">
    <property type="entry name" value="NITROGEN METABOLITE REPRESSION PROTEIN NMRA FAMILY MEMBER"/>
    <property type="match status" value="1"/>
</dbReference>
<comment type="similarity">
    <text evidence="1">Belongs to the NmrA-type oxidoreductase family.</text>
</comment>
<sequence length="302" mass="33848">MSTAQSPLVVVCGATGSQGSSVAQYLLRDGGYRVRALTRNPASDKVQSLKKQGAEIFGCDLVDKEQVKAALNGAYAVFGVTNFWEHGEDSEIRQGINLADAAIANRLEHFVWSSCPHIQGEAPRHWESKVQVDRYLREHGVPTTTVFSSFYYQNLWMFFPPKRLPDGSLILDWIFPSEVRIPSFSVEDLGAWVLAALKSPSTWIGREMKLCSEVLTPRDYAAKLSIGLDTKVLLKDVTIVEFEAIRSHVPPDVWLNIKGFWDNPHLMDEGIEMSKQLFPELQNLEEFSKTHKDKLLAAALPT</sequence>
<comment type="caution">
    <text evidence="5">The sequence shown here is derived from an EMBL/GenBank/DDBJ whole genome shotgun (WGS) entry which is preliminary data.</text>
</comment>
<name>A0A8H3CNR0_9AGAM</name>
<dbReference type="CDD" id="cd05251">
    <property type="entry name" value="NmrA_like_SDR_a"/>
    <property type="match status" value="1"/>
</dbReference>
<dbReference type="InterPro" id="IPR036291">
    <property type="entry name" value="NAD(P)-bd_dom_sf"/>
</dbReference>
<evidence type="ECO:0000256" key="3">
    <source>
        <dbReference type="ARBA" id="ARBA00023002"/>
    </source>
</evidence>
<gene>
    <name evidence="5" type="ORF">RDB_LOCUS140205</name>
</gene>
<dbReference type="AlphaFoldDB" id="A0A8H3CNR0"/>
<dbReference type="InterPro" id="IPR008030">
    <property type="entry name" value="NmrA-like"/>
</dbReference>
<dbReference type="Gene3D" id="3.40.50.720">
    <property type="entry name" value="NAD(P)-binding Rossmann-like Domain"/>
    <property type="match status" value="1"/>
</dbReference>
<evidence type="ECO:0000313" key="5">
    <source>
        <dbReference type="EMBL" id="CAE6485436.1"/>
    </source>
</evidence>
<keyword evidence="2" id="KW-0521">NADP</keyword>
<dbReference type="Gene3D" id="3.90.25.10">
    <property type="entry name" value="UDP-galactose 4-epimerase, domain 1"/>
    <property type="match status" value="1"/>
</dbReference>
<reference evidence="5" key="1">
    <citation type="submission" date="2021-01" db="EMBL/GenBank/DDBJ databases">
        <authorList>
            <person name="Kaushik A."/>
        </authorList>
    </citation>
    <scope>NUCLEOTIDE SEQUENCE</scope>
    <source>
        <strain evidence="5">AG1-1A</strain>
    </source>
</reference>
<dbReference type="Proteomes" id="UP000663840">
    <property type="component" value="Unassembled WGS sequence"/>
</dbReference>
<protein>
    <recommendedName>
        <fullName evidence="4">NmrA-like domain-containing protein</fullName>
    </recommendedName>
</protein>
<proteinExistence type="inferred from homology"/>
<dbReference type="Pfam" id="PF05368">
    <property type="entry name" value="NmrA"/>
    <property type="match status" value="1"/>
</dbReference>